<keyword evidence="4" id="KW-1185">Reference proteome</keyword>
<dbReference type="Pfam" id="PF07992">
    <property type="entry name" value="Pyr_redox_2"/>
    <property type="match status" value="1"/>
</dbReference>
<dbReference type="PRINTS" id="PR00420">
    <property type="entry name" value="RNGMNOXGNASE"/>
</dbReference>
<dbReference type="InterPro" id="IPR036188">
    <property type="entry name" value="FAD/NAD-bd_sf"/>
</dbReference>
<evidence type="ECO:0000259" key="2">
    <source>
        <dbReference type="Pfam" id="PF07992"/>
    </source>
</evidence>
<dbReference type="RefSeq" id="WP_220644417.1">
    <property type="nucleotide sequence ID" value="NZ_CP080647.1"/>
</dbReference>
<sequence length="420" mass="45961">MAANPSPERPASLAPGGTPVTPPARRHRVAVIGGGSAGVSVAARLRRAGVTGITLVEPSDTHWYQPLWTLVGGGQAPLHASRRPEGTVIPDGVHWLRRRALAVDPDARTVTLSGGDELGYENLVLAPGLRLDWDGVPGLAEAVGRDRVSSNYAPEYAPRTWELIRNMRAGTAVFTHPSGPLKCGGAPQKIAYLAADHWRRRKVLDRIRIILVLPDPTLFKVPEWSRVLEGVAARYGIEVRLRSELTAVDGDRREITVTSLADGTKESIGYDFLHAVPPQSAPGWIRTSPLADPKSPQGFVAADPHTLQHPSYDTVFTLGDVANLPTSKTGAAVRKQAPVVAANLLDTMNGRPPSRRYDGYTSCPLLTAHDRMLLAEFDYDLRPTPTFPLIDTFKERRDMWLFKRFVLPPAYWRGMLTGRL</sequence>
<dbReference type="Proteomes" id="UP000827138">
    <property type="component" value="Chromosome"/>
</dbReference>
<organism evidence="3 4">
    <name type="scientific">Streptomyces akebiae</name>
    <dbReference type="NCBI Taxonomy" id="2865673"/>
    <lineage>
        <taxon>Bacteria</taxon>
        <taxon>Bacillati</taxon>
        <taxon>Actinomycetota</taxon>
        <taxon>Actinomycetes</taxon>
        <taxon>Kitasatosporales</taxon>
        <taxon>Streptomycetaceae</taxon>
        <taxon>Streptomyces</taxon>
    </lineage>
</organism>
<feature type="domain" description="FAD/NAD(P)-binding" evidence="2">
    <location>
        <begin position="28"/>
        <end position="326"/>
    </location>
</feature>
<evidence type="ECO:0000256" key="1">
    <source>
        <dbReference type="SAM" id="MobiDB-lite"/>
    </source>
</evidence>
<dbReference type="EMBL" id="CP080647">
    <property type="protein sequence ID" value="QYX75244.1"/>
    <property type="molecule type" value="Genomic_DNA"/>
</dbReference>
<accession>A0ABX8XI59</accession>
<evidence type="ECO:0000313" key="3">
    <source>
        <dbReference type="EMBL" id="QYX75244.1"/>
    </source>
</evidence>
<gene>
    <name evidence="3" type="ORF">K1J60_00810</name>
</gene>
<dbReference type="Gene3D" id="3.50.50.60">
    <property type="entry name" value="FAD/NAD(P)-binding domain"/>
    <property type="match status" value="2"/>
</dbReference>
<evidence type="ECO:0000313" key="4">
    <source>
        <dbReference type="Proteomes" id="UP000827138"/>
    </source>
</evidence>
<dbReference type="PANTHER" id="PTHR10632:SF2">
    <property type="entry name" value="SULFIDE:QUINONE OXIDOREDUCTASE, MITOCHONDRIAL"/>
    <property type="match status" value="1"/>
</dbReference>
<feature type="region of interest" description="Disordered" evidence="1">
    <location>
        <begin position="1"/>
        <end position="24"/>
    </location>
</feature>
<protein>
    <submittedName>
        <fullName evidence="3">FAD-dependent oxidoreductase</fullName>
    </submittedName>
</protein>
<dbReference type="PANTHER" id="PTHR10632">
    <property type="entry name" value="SULFIDE:QUINONE OXIDOREDUCTASE"/>
    <property type="match status" value="1"/>
</dbReference>
<dbReference type="InterPro" id="IPR015904">
    <property type="entry name" value="Sulphide_quinone_reductase"/>
</dbReference>
<reference evidence="3 4" key="1">
    <citation type="submission" date="2021-08" db="EMBL/GenBank/DDBJ databases">
        <authorList>
            <person name="Ping M."/>
        </authorList>
    </citation>
    <scope>NUCLEOTIDE SEQUENCE [LARGE SCALE GENOMIC DNA]</scope>
    <source>
        <strain evidence="3 4">MG28</strain>
    </source>
</reference>
<name>A0ABX8XI59_9ACTN</name>
<proteinExistence type="predicted"/>
<dbReference type="SUPFAM" id="SSF51905">
    <property type="entry name" value="FAD/NAD(P)-binding domain"/>
    <property type="match status" value="2"/>
</dbReference>
<dbReference type="InterPro" id="IPR023753">
    <property type="entry name" value="FAD/NAD-binding_dom"/>
</dbReference>